<dbReference type="AlphaFoldDB" id="A0A0E0E5I8"/>
<dbReference type="Gramene" id="OMERI06G25470.1">
    <property type="protein sequence ID" value="OMERI06G25470.1"/>
    <property type="gene ID" value="OMERI06G25470"/>
</dbReference>
<protein>
    <submittedName>
        <fullName evidence="1">Uncharacterized protein</fullName>
    </submittedName>
</protein>
<keyword evidence="2" id="KW-1185">Reference proteome</keyword>
<dbReference type="HOGENOM" id="CLU_2816777_0_0_1"/>
<evidence type="ECO:0000313" key="2">
    <source>
        <dbReference type="Proteomes" id="UP000008021"/>
    </source>
</evidence>
<reference evidence="1" key="2">
    <citation type="submission" date="2018-05" db="EMBL/GenBank/DDBJ databases">
        <title>OmerRS3 (Oryza meridionalis Reference Sequence Version 3).</title>
        <authorList>
            <person name="Zhang J."/>
            <person name="Kudrna D."/>
            <person name="Lee S."/>
            <person name="Talag J."/>
            <person name="Welchert J."/>
            <person name="Wing R.A."/>
        </authorList>
    </citation>
    <scope>NUCLEOTIDE SEQUENCE [LARGE SCALE GENOMIC DNA]</scope>
    <source>
        <strain evidence="1">cv. OR44</strain>
    </source>
</reference>
<reference evidence="1" key="1">
    <citation type="submission" date="2015-04" db="UniProtKB">
        <authorList>
            <consortium name="EnsemblPlants"/>
        </authorList>
    </citation>
    <scope>IDENTIFICATION</scope>
</reference>
<accession>A0A0E0E5I8</accession>
<dbReference type="Proteomes" id="UP000008021">
    <property type="component" value="Chromosome 6"/>
</dbReference>
<sequence>MVPVYYGHATAAAMCAPQRQWGGEGWRHRGPGAMMMMTFARIEIHHHFYIGTDNDDGRQLRGGYRRV</sequence>
<dbReference type="EnsemblPlants" id="OMERI06G25470.1">
    <property type="protein sequence ID" value="OMERI06G25470.1"/>
    <property type="gene ID" value="OMERI06G25470"/>
</dbReference>
<proteinExistence type="predicted"/>
<evidence type="ECO:0000313" key="1">
    <source>
        <dbReference type="EnsemblPlants" id="OMERI06G25470.1"/>
    </source>
</evidence>
<organism evidence="1">
    <name type="scientific">Oryza meridionalis</name>
    <dbReference type="NCBI Taxonomy" id="40149"/>
    <lineage>
        <taxon>Eukaryota</taxon>
        <taxon>Viridiplantae</taxon>
        <taxon>Streptophyta</taxon>
        <taxon>Embryophyta</taxon>
        <taxon>Tracheophyta</taxon>
        <taxon>Spermatophyta</taxon>
        <taxon>Magnoliopsida</taxon>
        <taxon>Liliopsida</taxon>
        <taxon>Poales</taxon>
        <taxon>Poaceae</taxon>
        <taxon>BOP clade</taxon>
        <taxon>Oryzoideae</taxon>
        <taxon>Oryzeae</taxon>
        <taxon>Oryzinae</taxon>
        <taxon>Oryza</taxon>
    </lineage>
</organism>
<name>A0A0E0E5I8_9ORYZ</name>